<name>A0A948X0Y3_9GAMM</name>
<reference evidence="1" key="2">
    <citation type="submission" date="2021-04" db="EMBL/GenBank/DDBJ databases">
        <authorList>
            <person name="Gilroy R."/>
        </authorList>
    </citation>
    <scope>NUCLEOTIDE SEQUENCE</scope>
    <source>
        <strain evidence="1">378</strain>
    </source>
</reference>
<dbReference type="EMBL" id="JAHLFE010000058">
    <property type="protein sequence ID" value="MBU3843851.1"/>
    <property type="molecule type" value="Genomic_DNA"/>
</dbReference>
<dbReference type="PROSITE" id="PS51257">
    <property type="entry name" value="PROKAR_LIPOPROTEIN"/>
    <property type="match status" value="1"/>
</dbReference>
<dbReference type="AlphaFoldDB" id="A0A948X0Y3"/>
<dbReference type="Proteomes" id="UP000733611">
    <property type="component" value="Unassembled WGS sequence"/>
</dbReference>
<evidence type="ECO:0000313" key="1">
    <source>
        <dbReference type="EMBL" id="MBU3843851.1"/>
    </source>
</evidence>
<organism evidence="1 2">
    <name type="scientific">Candidatus Anaerobiospirillum pullicola</name>
    <dbReference type="NCBI Taxonomy" id="2838451"/>
    <lineage>
        <taxon>Bacteria</taxon>
        <taxon>Pseudomonadati</taxon>
        <taxon>Pseudomonadota</taxon>
        <taxon>Gammaproteobacteria</taxon>
        <taxon>Aeromonadales</taxon>
        <taxon>Succinivibrionaceae</taxon>
        <taxon>Anaerobiospirillum</taxon>
    </lineage>
</organism>
<protein>
    <submittedName>
        <fullName evidence="1">Uncharacterized protein</fullName>
    </submittedName>
</protein>
<sequence length="262" mass="28950">MKKSKLKSLWQQAVATGCMGLGLLGLSTFLSTAQAYEIKTVFHTEHFAINQVILGQNETLDGPTQSSITGDIQTLNRSNKLYQSTTVVFPAGSPGYTGRINTPIEGVLTISNYNSNKDRIFFDTNAQYAANGGLYIGYEQLSEMINQKVLNTLIGELKDLPVVYTDVPVSGTGFDPTTNSFFVTGISDATILDARIDDSTYYTKETYYKLNKSCKVDLLFFTDRIVPNIPLFISGRAAINRINCTQPLDQAQQQQPPQTQQQ</sequence>
<gene>
    <name evidence="1" type="ORF">H9847_03115</name>
</gene>
<accession>A0A948X0Y3</accession>
<reference evidence="1" key="1">
    <citation type="journal article" date="2021" name="PeerJ">
        <title>Extensive microbial diversity within the chicken gut microbiome revealed by metagenomics and culture.</title>
        <authorList>
            <person name="Gilroy R."/>
            <person name="Ravi A."/>
            <person name="Getino M."/>
            <person name="Pursley I."/>
            <person name="Horton D.L."/>
            <person name="Alikhan N.F."/>
            <person name="Baker D."/>
            <person name="Gharbi K."/>
            <person name="Hall N."/>
            <person name="Watson M."/>
            <person name="Adriaenssens E.M."/>
            <person name="Foster-Nyarko E."/>
            <person name="Jarju S."/>
            <person name="Secka A."/>
            <person name="Antonio M."/>
            <person name="Oren A."/>
            <person name="Chaudhuri R.R."/>
            <person name="La Ragione R."/>
            <person name="Hildebrand F."/>
            <person name="Pallen M.J."/>
        </authorList>
    </citation>
    <scope>NUCLEOTIDE SEQUENCE</scope>
    <source>
        <strain evidence="1">378</strain>
    </source>
</reference>
<evidence type="ECO:0000313" key="2">
    <source>
        <dbReference type="Proteomes" id="UP000733611"/>
    </source>
</evidence>
<comment type="caution">
    <text evidence="1">The sequence shown here is derived from an EMBL/GenBank/DDBJ whole genome shotgun (WGS) entry which is preliminary data.</text>
</comment>
<proteinExistence type="predicted"/>